<dbReference type="PIRSF" id="PIRSF017082">
    <property type="entry name" value="YflP"/>
    <property type="match status" value="1"/>
</dbReference>
<comment type="caution">
    <text evidence="2">The sequence shown here is derived from an EMBL/GenBank/DDBJ whole genome shotgun (WGS) entry which is preliminary data.</text>
</comment>
<protein>
    <submittedName>
        <fullName evidence="2">Tripartite tricarboxylate transporter substrate binding protein</fullName>
    </submittedName>
</protein>
<accession>A0A9X0R3V7</accession>
<dbReference type="InterPro" id="IPR005064">
    <property type="entry name" value="BUG"/>
</dbReference>
<dbReference type="Pfam" id="PF03401">
    <property type="entry name" value="TctC"/>
    <property type="match status" value="1"/>
</dbReference>
<dbReference type="Gene3D" id="3.40.190.150">
    <property type="entry name" value="Bordetella uptake gene, domain 1"/>
    <property type="match status" value="1"/>
</dbReference>
<name>A0A9X0R3V7_9PROT</name>
<dbReference type="SUPFAM" id="SSF53850">
    <property type="entry name" value="Periplasmic binding protein-like II"/>
    <property type="match status" value="1"/>
</dbReference>
<evidence type="ECO:0000256" key="1">
    <source>
        <dbReference type="ARBA" id="ARBA00006987"/>
    </source>
</evidence>
<keyword evidence="3" id="KW-1185">Reference proteome</keyword>
<organism evidence="2 3">
    <name type="scientific">Siccirubricoccus deserti</name>
    <dbReference type="NCBI Taxonomy" id="2013562"/>
    <lineage>
        <taxon>Bacteria</taxon>
        <taxon>Pseudomonadati</taxon>
        <taxon>Pseudomonadota</taxon>
        <taxon>Alphaproteobacteria</taxon>
        <taxon>Acetobacterales</taxon>
        <taxon>Roseomonadaceae</taxon>
        <taxon>Siccirubricoccus</taxon>
    </lineage>
</organism>
<gene>
    <name evidence="2" type="ORF">H7965_28885</name>
</gene>
<dbReference type="InterPro" id="IPR042100">
    <property type="entry name" value="Bug_dom1"/>
</dbReference>
<evidence type="ECO:0000313" key="3">
    <source>
        <dbReference type="Proteomes" id="UP000600101"/>
    </source>
</evidence>
<evidence type="ECO:0000313" key="2">
    <source>
        <dbReference type="EMBL" id="MBC4019235.1"/>
    </source>
</evidence>
<dbReference type="Gene3D" id="3.40.190.10">
    <property type="entry name" value="Periplasmic binding protein-like II"/>
    <property type="match status" value="1"/>
</dbReference>
<comment type="similarity">
    <text evidence="1">Belongs to the UPF0065 (bug) family.</text>
</comment>
<dbReference type="Proteomes" id="UP000600101">
    <property type="component" value="Unassembled WGS sequence"/>
</dbReference>
<dbReference type="AlphaFoldDB" id="A0A9X0R3V7"/>
<proteinExistence type="inferred from homology"/>
<dbReference type="RefSeq" id="WP_186773955.1">
    <property type="nucleotide sequence ID" value="NZ_JACOMF010000146.1"/>
</dbReference>
<dbReference type="PANTHER" id="PTHR42928:SF5">
    <property type="entry name" value="BLR1237 PROTEIN"/>
    <property type="match status" value="1"/>
</dbReference>
<reference evidence="2" key="1">
    <citation type="submission" date="2020-08" db="EMBL/GenBank/DDBJ databases">
        <authorList>
            <person name="Hu Y."/>
            <person name="Nguyen S.V."/>
            <person name="Li F."/>
            <person name="Fanning S."/>
        </authorList>
    </citation>
    <scope>NUCLEOTIDE SEQUENCE</scope>
    <source>
        <strain evidence="2">SYSU D8009</strain>
    </source>
</reference>
<dbReference type="EMBL" id="JACOMF010000146">
    <property type="protein sequence ID" value="MBC4019235.1"/>
    <property type="molecule type" value="Genomic_DNA"/>
</dbReference>
<sequence>MATGSGSPAGVISGGAGRRLLLGLAAAAPLTGQGRAQGPSPPWPARSLRLVVPFAPGGPTDVMARVVSQGLTGALGEPVVVENRPGGGGNVGVAHVARSAPDGYTLLVTSTGFVVNPSLFRNPGYDPVRDFAPITELGASPNVILARPDSGIGSIAELVARAKATPGVLNFANPGTGSTPHLTAELLRLRTGIDFVQIPHNSAALAVQSLLGGTTPVGVTALPPAHAQIKAGALRALALTGEARWPDLPDVPTMLELGYPGFVSETFQGLLAPAGTPAPIVERLAREVKAVLTAPTTRDRLLAAGFTLRPEGPEALATRIAREVPVWRELIRQAGIPQE</sequence>
<dbReference type="PANTHER" id="PTHR42928">
    <property type="entry name" value="TRICARBOXYLATE-BINDING PROTEIN"/>
    <property type="match status" value="1"/>
</dbReference>
<dbReference type="CDD" id="cd13578">
    <property type="entry name" value="PBP2_Bug27"/>
    <property type="match status" value="1"/>
</dbReference>